<dbReference type="Proteomes" id="UP000436513">
    <property type="component" value="Segment"/>
</dbReference>
<keyword evidence="2" id="KW-1185">Reference proteome</keyword>
<evidence type="ECO:0000313" key="2">
    <source>
        <dbReference type="Proteomes" id="UP000436513"/>
    </source>
</evidence>
<gene>
    <name evidence="1" type="ORF">RL38J1_092</name>
</gene>
<reference evidence="1 2" key="1">
    <citation type="submission" date="2019-10" db="EMBL/GenBank/DDBJ databases">
        <title>Complete genome sequence of bacteriophage vB_RLeM_RL38JI.</title>
        <authorList>
            <person name="Gunathilake D."/>
            <person name="Bhat S."/>
            <person name="Yost C.K."/>
            <person name="Hynes M.F."/>
        </authorList>
    </citation>
    <scope>NUCLEOTIDE SEQUENCE [LARGE SCALE GENOMIC DNA]</scope>
</reference>
<protein>
    <submittedName>
        <fullName evidence="1">Uncharacterized protein</fullName>
    </submittedName>
</protein>
<dbReference type="Pfam" id="PF23772">
    <property type="entry name" value="Phage_g100"/>
    <property type="match status" value="1"/>
</dbReference>
<organism evidence="1 2">
    <name type="scientific">Rhizobium phage RL38J1</name>
    <dbReference type="NCBI Taxonomy" id="2663232"/>
    <lineage>
        <taxon>Viruses</taxon>
        <taxon>Duplodnaviria</taxon>
        <taxon>Heunggongvirae</taxon>
        <taxon>Uroviricota</taxon>
        <taxon>Caudoviricetes</taxon>
        <taxon>Pootjesviridae</taxon>
        <taxon>Innesvirus</taxon>
        <taxon>Innesvirus RL38J1</taxon>
    </lineage>
</organism>
<evidence type="ECO:0000313" key="1">
    <source>
        <dbReference type="EMBL" id="QGZ13956.1"/>
    </source>
</evidence>
<dbReference type="InterPro" id="IPR057112">
    <property type="entry name" value="Phage_g100"/>
</dbReference>
<dbReference type="PROSITE" id="PS51257">
    <property type="entry name" value="PROKAR_LIPOPROTEIN"/>
    <property type="match status" value="1"/>
</dbReference>
<sequence length="128" mass="14885">MFAKRERPEGTITHYDEIVKGAILYCVIGSCNGNVQALKIVSGLKGDPDAGPYFECLELDFDTLKMKKNSDTGKTIQSEHFVNDRNMDPSREDQRYNDNYFFWKKADAEKARDFFRSNFTRSYRMETV</sequence>
<proteinExistence type="predicted"/>
<accession>A0A6B9JCS1</accession>
<dbReference type="EMBL" id="MN549360">
    <property type="protein sequence ID" value="QGZ13956.1"/>
    <property type="molecule type" value="Genomic_DNA"/>
</dbReference>
<name>A0A6B9JCS1_9CAUD</name>